<evidence type="ECO:0000313" key="3">
    <source>
        <dbReference type="Proteomes" id="UP000192257"/>
    </source>
</evidence>
<dbReference type="EMBL" id="NBCO01000018">
    <property type="protein sequence ID" value="ORC88148.1"/>
    <property type="molecule type" value="Genomic_DNA"/>
</dbReference>
<feature type="compositionally biased region" description="Low complexity" evidence="1">
    <location>
        <begin position="522"/>
        <end position="532"/>
    </location>
</feature>
<protein>
    <submittedName>
        <fullName evidence="2">Uncharacterized protein</fullName>
    </submittedName>
</protein>
<accession>A0A1X0NUD1</accession>
<keyword evidence="3" id="KW-1185">Reference proteome</keyword>
<dbReference type="AlphaFoldDB" id="A0A1X0NUD1"/>
<reference evidence="2 3" key="1">
    <citation type="submission" date="2017-03" db="EMBL/GenBank/DDBJ databases">
        <title>An alternative strategy for trypanosome survival in the mammalian bloodstream revealed through genome and transcriptome analysis of the ubiquitous bovine parasite Trypanosoma (Megatrypanum) theileri.</title>
        <authorList>
            <person name="Kelly S."/>
            <person name="Ivens A."/>
            <person name="Mott A."/>
            <person name="O'Neill E."/>
            <person name="Emms D."/>
            <person name="Macleod O."/>
            <person name="Voorheis P."/>
            <person name="Matthews J."/>
            <person name="Matthews K."/>
            <person name="Carrington M."/>
        </authorList>
    </citation>
    <scope>NUCLEOTIDE SEQUENCE [LARGE SCALE GENOMIC DNA]</scope>
    <source>
        <strain evidence="2">Edinburgh</strain>
    </source>
</reference>
<feature type="region of interest" description="Disordered" evidence="1">
    <location>
        <begin position="586"/>
        <end position="616"/>
    </location>
</feature>
<dbReference type="OrthoDB" id="246745at2759"/>
<evidence type="ECO:0000313" key="2">
    <source>
        <dbReference type="EMBL" id="ORC88148.1"/>
    </source>
</evidence>
<comment type="caution">
    <text evidence="2">The sequence shown here is derived from an EMBL/GenBank/DDBJ whole genome shotgun (WGS) entry which is preliminary data.</text>
</comment>
<feature type="compositionally biased region" description="Low complexity" evidence="1">
    <location>
        <begin position="27"/>
        <end position="55"/>
    </location>
</feature>
<dbReference type="GeneID" id="39986298"/>
<dbReference type="Proteomes" id="UP000192257">
    <property type="component" value="Unassembled WGS sequence"/>
</dbReference>
<feature type="region of interest" description="Disordered" evidence="1">
    <location>
        <begin position="460"/>
        <end position="492"/>
    </location>
</feature>
<gene>
    <name evidence="2" type="ORF">TM35_000182050</name>
</gene>
<sequence>MRRWLFGRNPSFNTIAFTMSQLRRKTLTTTTTTTTTTRKTSSSSPSSSSSSSYSSAAVSATRQTTINIPHISAQRRIREIMVRQVLLSSQPLTITALVDLVYREYMGTKDLCGNSKPSHQPNTSDTTIAVSNHIVYLHDFLLSTAKKEEREDNVNHANSHEEKHYASQVEGTVRLILALDSQFRVSPAGYVCYPNLPSLLVSTSNLDHNETWVRTTRRLVHIEEAKHSADVNSAVNKKKGNVTSRWSYMLSLWYLLDSVMDSDNAFFLGKETNRRNISTNVVGNERDISLSQHLVELWVNTFDARDIPVLLRSDKTSSSSNVSSTRTDTKFHTPLELHACDEGNDYLRRWCTEAKEGYVGTALLGAPLLTQSTSTLLQVVNEQLGYLFTVIIATPITIAQLAALLQWSSLPFAAHYRSLLHFLLIYTGNPAVVRMEKHEMRRRETQRRWVELLRAKRIRSSNDDPHNYNYNSGRPRSSRTHGMDRRSRTGRYASRECVEEEINIKETSSNITVVGSGSSDVNNNNNNNNNNNSLHNTSDEVKGTTREVSAEQYGWWWQSSDGSSVNPKITNVCRCIFMQPNEMKPLDVNNRTPSEIMEDFDETENKKKKREEEEEGKKNTANNIVVFCAAPYVFERRICRIMRSWWAFEGQYTMNTKTHAVSSTTSTNTNTTNTVDTVDSLSNAGVGEKTIVITIRRLCQLCLWEHEYGSPAASKMMLHYLKVVTRGDNVVQLIPPSSSSLKGEDDAGNWLVLLRNAREEGNSAKTLGGGNIVNPL</sequence>
<dbReference type="RefSeq" id="XP_028882214.1">
    <property type="nucleotide sequence ID" value="XM_029026518.1"/>
</dbReference>
<dbReference type="VEuPathDB" id="TriTrypDB:TM35_000182050"/>
<feature type="region of interest" description="Disordered" evidence="1">
    <location>
        <begin position="26"/>
        <end position="55"/>
    </location>
</feature>
<organism evidence="2 3">
    <name type="scientific">Trypanosoma theileri</name>
    <dbReference type="NCBI Taxonomy" id="67003"/>
    <lineage>
        <taxon>Eukaryota</taxon>
        <taxon>Discoba</taxon>
        <taxon>Euglenozoa</taxon>
        <taxon>Kinetoplastea</taxon>
        <taxon>Metakinetoplastina</taxon>
        <taxon>Trypanosomatida</taxon>
        <taxon>Trypanosomatidae</taxon>
        <taxon>Trypanosoma</taxon>
    </lineage>
</organism>
<proteinExistence type="predicted"/>
<evidence type="ECO:0000256" key="1">
    <source>
        <dbReference type="SAM" id="MobiDB-lite"/>
    </source>
</evidence>
<name>A0A1X0NUD1_9TRYP</name>
<feature type="region of interest" description="Disordered" evidence="1">
    <location>
        <begin position="516"/>
        <end position="545"/>
    </location>
</feature>
<feature type="compositionally biased region" description="Basic and acidic residues" evidence="1">
    <location>
        <begin position="481"/>
        <end position="492"/>
    </location>
</feature>